<feature type="signal peptide" evidence="8">
    <location>
        <begin position="1"/>
        <end position="24"/>
    </location>
</feature>
<sequence length="160" mass="18068">MRGKWIVALAVVCSCMMFTTPCQASNSINDLSPNEYKQNKKKKDMNLMNDQKNIIEKGDIPEEQKNLTFDGNKNNHNEAIKGKLFQQQSMDTNTIKAKADHLQLFSQPESSKLDELEETGDTSSSVSILITIFVTVCLLLLILVLVIWNRTNNQQKASMT</sequence>
<comment type="subcellular location">
    <subcellularLocation>
        <location evidence="1">Cell membrane</location>
        <topology evidence="1">Single-pass membrane protein</topology>
    </subcellularLocation>
</comment>
<organism evidence="9 10">
    <name type="scientific">Bacillus carboniphilus</name>
    <dbReference type="NCBI Taxonomy" id="86663"/>
    <lineage>
        <taxon>Bacteria</taxon>
        <taxon>Bacillati</taxon>
        <taxon>Bacillota</taxon>
        <taxon>Bacilli</taxon>
        <taxon>Bacillales</taxon>
        <taxon>Bacillaceae</taxon>
        <taxon>Bacillus</taxon>
    </lineage>
</organism>
<dbReference type="Proteomes" id="UP001197974">
    <property type="component" value="Chromosome"/>
</dbReference>
<feature type="chain" id="PRO_5045701965" evidence="8">
    <location>
        <begin position="25"/>
        <end position="160"/>
    </location>
</feature>
<proteinExistence type="inferred from homology"/>
<dbReference type="PROSITE" id="PS51257">
    <property type="entry name" value="PROKAR_LIPOPROTEIN"/>
    <property type="match status" value="1"/>
</dbReference>
<comment type="similarity">
    <text evidence="2">Belongs to the EssA family.</text>
</comment>
<reference evidence="9 10" key="1">
    <citation type="submission" date="2023-06" db="EMBL/GenBank/DDBJ databases">
        <title>Five Gram-positive bacteria isolated from mangrove sediments in Shenzhen, Guangdong, China.</title>
        <authorList>
            <person name="Yu S."/>
            <person name="Zheng W."/>
            <person name="Huang Y."/>
        </authorList>
    </citation>
    <scope>NUCLEOTIDE SEQUENCE [LARGE SCALE GENOMIC DNA]</scope>
    <source>
        <strain evidence="9 10">SaN35-3</strain>
    </source>
</reference>
<protein>
    <submittedName>
        <fullName evidence="9">Type VII secretion protein EssA</fullName>
    </submittedName>
</protein>
<gene>
    <name evidence="9" type="primary">essA</name>
    <name evidence="9" type="ORF">LC087_00845</name>
</gene>
<dbReference type="EMBL" id="CP129013">
    <property type="protein sequence ID" value="WLR42823.1"/>
    <property type="molecule type" value="Genomic_DNA"/>
</dbReference>
<dbReference type="NCBIfam" id="TIGR03927">
    <property type="entry name" value="T7SS_EssA_Firm"/>
    <property type="match status" value="1"/>
</dbReference>
<evidence type="ECO:0000256" key="7">
    <source>
        <dbReference type="SAM" id="Phobius"/>
    </source>
</evidence>
<keyword evidence="8" id="KW-0732">Signal</keyword>
<evidence type="ECO:0000256" key="8">
    <source>
        <dbReference type="SAM" id="SignalP"/>
    </source>
</evidence>
<keyword evidence="6 7" id="KW-0472">Membrane</keyword>
<evidence type="ECO:0000256" key="2">
    <source>
        <dbReference type="ARBA" id="ARBA00008570"/>
    </source>
</evidence>
<keyword evidence="3" id="KW-1003">Cell membrane</keyword>
<dbReference type="InterPro" id="IPR034026">
    <property type="entry name" value="EssA"/>
</dbReference>
<keyword evidence="5 7" id="KW-1133">Transmembrane helix</keyword>
<evidence type="ECO:0000313" key="10">
    <source>
        <dbReference type="Proteomes" id="UP001197974"/>
    </source>
</evidence>
<evidence type="ECO:0000256" key="3">
    <source>
        <dbReference type="ARBA" id="ARBA00022475"/>
    </source>
</evidence>
<evidence type="ECO:0000313" key="9">
    <source>
        <dbReference type="EMBL" id="WLR42823.1"/>
    </source>
</evidence>
<dbReference type="RefSeq" id="WP_226539351.1">
    <property type="nucleotide sequence ID" value="NZ_CP129013.1"/>
</dbReference>
<evidence type="ECO:0000256" key="1">
    <source>
        <dbReference type="ARBA" id="ARBA00004162"/>
    </source>
</evidence>
<accession>A0ABY9JWE1</accession>
<evidence type="ECO:0000256" key="5">
    <source>
        <dbReference type="ARBA" id="ARBA00022989"/>
    </source>
</evidence>
<name>A0ABY9JWE1_9BACI</name>
<evidence type="ECO:0000256" key="4">
    <source>
        <dbReference type="ARBA" id="ARBA00022692"/>
    </source>
</evidence>
<dbReference type="Pfam" id="PF10661">
    <property type="entry name" value="EssA"/>
    <property type="match status" value="1"/>
</dbReference>
<keyword evidence="4 7" id="KW-0812">Transmembrane</keyword>
<dbReference type="InterPro" id="IPR018920">
    <property type="entry name" value="EssA/YueC"/>
</dbReference>
<keyword evidence="10" id="KW-1185">Reference proteome</keyword>
<feature type="transmembrane region" description="Helical" evidence="7">
    <location>
        <begin position="126"/>
        <end position="148"/>
    </location>
</feature>
<evidence type="ECO:0000256" key="6">
    <source>
        <dbReference type="ARBA" id="ARBA00023136"/>
    </source>
</evidence>